<gene>
    <name evidence="1" type="ORF">HB762_18345</name>
</gene>
<dbReference type="RefSeq" id="WP_255903931.1">
    <property type="nucleotide sequence ID" value="NZ_CP050465.1"/>
</dbReference>
<name>A0ABY5IG45_9VIBR</name>
<protein>
    <recommendedName>
        <fullName evidence="3">Ankyrin repeat domain-containing protein</fullName>
    </recommendedName>
</protein>
<accession>A0ABY5IG45</accession>
<dbReference type="EMBL" id="CP050471">
    <property type="protein sequence ID" value="UTZ33260.1"/>
    <property type="molecule type" value="Genomic_DNA"/>
</dbReference>
<dbReference type="Proteomes" id="UP001059912">
    <property type="component" value="Chromosome 2"/>
</dbReference>
<evidence type="ECO:0008006" key="3">
    <source>
        <dbReference type="Google" id="ProtNLM"/>
    </source>
</evidence>
<sequence length="432" mass="49418">MVIKNMMDIKQKLAQGNFGMLKADGIASWLTQLVKEDNGVSMINDLRAGGAISDLDLYSWLVKRLAVLSKQTRIGDHRANLLMIELQSLGPIEDFNTLFTLIEASKIDPEVKAKATHCDYVGHVLLLLADIVPDGTLIRNMRDVEHHLSNQHFAFLKANNVSRWVNDIAKHKRCLPMFEELRRHNVISDLDIYQQLDHNKVIWELEAGRTHEILSLLKTFPRDGSLVIDDSEDIWHIANDYSLPLIRELLAIGAEIDHNALLASTFAGDHNREFSLLDFLLGHYEVFSEQALVSACACILSETAFRVELSDQNAIKTLLGKIHSLDTVFDQNIYWANWHRDDYSLFGLLFRLKPEWLIRWYPDYVPSESAMEGMDWDFVVCEGEFDKYHLTELKNLVSQGAELPIEEIIEALDDNDQDDYAEQLRVLSSVQN</sequence>
<organism evidence="1 2">
    <name type="scientific">Vibrio campbellii</name>
    <dbReference type="NCBI Taxonomy" id="680"/>
    <lineage>
        <taxon>Bacteria</taxon>
        <taxon>Pseudomonadati</taxon>
        <taxon>Pseudomonadota</taxon>
        <taxon>Gammaproteobacteria</taxon>
        <taxon>Vibrionales</taxon>
        <taxon>Vibrionaceae</taxon>
        <taxon>Vibrio</taxon>
    </lineage>
</organism>
<evidence type="ECO:0000313" key="1">
    <source>
        <dbReference type="EMBL" id="UTZ33260.1"/>
    </source>
</evidence>
<reference evidence="1" key="1">
    <citation type="submission" date="2020-03" db="EMBL/GenBank/DDBJ databases">
        <title>Five strains of Vibrio campbellii isolated from Mariana Trench.</title>
        <authorList>
            <person name="Liang J."/>
            <person name="Zhang X.-H."/>
        </authorList>
    </citation>
    <scope>NUCLEOTIDE SEQUENCE</scope>
    <source>
        <strain evidence="1">LJC013</strain>
    </source>
</reference>
<keyword evidence="2" id="KW-1185">Reference proteome</keyword>
<proteinExistence type="predicted"/>
<evidence type="ECO:0000313" key="2">
    <source>
        <dbReference type="Proteomes" id="UP001059912"/>
    </source>
</evidence>